<dbReference type="Proteomes" id="UP000290637">
    <property type="component" value="Chromosome"/>
</dbReference>
<dbReference type="Pfam" id="PF07589">
    <property type="entry name" value="PEP-CTERM"/>
    <property type="match status" value="1"/>
</dbReference>
<name>A0A4P6KV99_9BURK</name>
<feature type="domain" description="Ice-binding protein C-terminal" evidence="2">
    <location>
        <begin position="222"/>
        <end position="244"/>
    </location>
</feature>
<dbReference type="EMBL" id="CP035913">
    <property type="protein sequence ID" value="QBE63041.1"/>
    <property type="molecule type" value="Genomic_DNA"/>
</dbReference>
<keyword evidence="4" id="KW-1185">Reference proteome</keyword>
<gene>
    <name evidence="3" type="ORF">EWM63_08685</name>
</gene>
<proteinExistence type="predicted"/>
<accession>A0A4P6KV99</accession>
<dbReference type="KEGG" id="plue:EWM63_08685"/>
<evidence type="ECO:0000259" key="2">
    <source>
        <dbReference type="Pfam" id="PF07589"/>
    </source>
</evidence>
<feature type="chain" id="PRO_5020239359" evidence="1">
    <location>
        <begin position="39"/>
        <end position="249"/>
    </location>
</feature>
<feature type="signal peptide" evidence="1">
    <location>
        <begin position="1"/>
        <end position="38"/>
    </location>
</feature>
<sequence>MMWSNCQLIKTISREYHFMKKTLCILAAGLAFGSTAHATQYTLQYTATIGTISDGGFPEQFFSSATANGNLIVIGDTVTGRFTFDSEQVPVLESDYGLAAEAQYGYNAATTSFVQFDKTGYSQVSNTGSSYIRVTDSRDPAYSPDSVHLVGYTYSYNPVFSSAVSLSLQAPSADTLDGTALPSSEFASLAGTFQYSYGYFTTGGYQSLLFRGDITSLSVVSSVPEPGTYAMLLAGLGIVCWRRRAAKLK</sequence>
<evidence type="ECO:0000313" key="4">
    <source>
        <dbReference type="Proteomes" id="UP000290637"/>
    </source>
</evidence>
<protein>
    <submittedName>
        <fullName evidence="3">PEP-CTERM sorting domain-containing protein</fullName>
    </submittedName>
</protein>
<organism evidence="3 4">
    <name type="scientific">Pseudoduganella lutea</name>
    <dbReference type="NCBI Taxonomy" id="321985"/>
    <lineage>
        <taxon>Bacteria</taxon>
        <taxon>Pseudomonadati</taxon>
        <taxon>Pseudomonadota</taxon>
        <taxon>Betaproteobacteria</taxon>
        <taxon>Burkholderiales</taxon>
        <taxon>Oxalobacteraceae</taxon>
        <taxon>Telluria group</taxon>
        <taxon>Pseudoduganella</taxon>
    </lineage>
</organism>
<evidence type="ECO:0000256" key="1">
    <source>
        <dbReference type="SAM" id="SignalP"/>
    </source>
</evidence>
<dbReference type="NCBIfam" id="TIGR02595">
    <property type="entry name" value="PEP_CTERM"/>
    <property type="match status" value="1"/>
</dbReference>
<dbReference type="AlphaFoldDB" id="A0A4P6KV99"/>
<dbReference type="InterPro" id="IPR013424">
    <property type="entry name" value="Ice-binding_C"/>
</dbReference>
<keyword evidence="1" id="KW-0732">Signal</keyword>
<dbReference type="OrthoDB" id="8758204at2"/>
<reference evidence="3 4" key="1">
    <citation type="submission" date="2019-02" db="EMBL/GenBank/DDBJ databases">
        <title>Draft Genome Sequences of Six Type Strains of the Genus Massilia.</title>
        <authorList>
            <person name="Miess H."/>
            <person name="Frediansyhah A."/>
            <person name="Gross H."/>
        </authorList>
    </citation>
    <scope>NUCLEOTIDE SEQUENCE [LARGE SCALE GENOMIC DNA]</scope>
    <source>
        <strain evidence="3 4">DSM 17473</strain>
    </source>
</reference>
<evidence type="ECO:0000313" key="3">
    <source>
        <dbReference type="EMBL" id="QBE63041.1"/>
    </source>
</evidence>